<dbReference type="GO" id="GO:0042744">
    <property type="term" value="P:hydrogen peroxide catabolic process"/>
    <property type="evidence" value="ECO:0007669"/>
    <property type="project" value="UniProtKB-KW"/>
</dbReference>
<dbReference type="PROSITE" id="PS50873">
    <property type="entry name" value="PEROXIDASE_4"/>
    <property type="match status" value="1"/>
</dbReference>
<dbReference type="PRINTS" id="PR00458">
    <property type="entry name" value="PEROXIDASE"/>
</dbReference>
<evidence type="ECO:0000256" key="6">
    <source>
        <dbReference type="ARBA" id="ARBA00022559"/>
    </source>
</evidence>
<feature type="active site" description="Proton acceptor" evidence="16">
    <location>
        <position position="97"/>
    </location>
</feature>
<dbReference type="PANTHER" id="PTHR31517">
    <property type="match status" value="1"/>
</dbReference>
<keyword evidence="10 18" id="KW-0106">Calcium</keyword>
<keyword evidence="7 21" id="KW-0349">Heme</keyword>
<comment type="cofactor">
    <cofactor evidence="18 21">
        <name>Ca(2+)</name>
        <dbReference type="ChEBI" id="CHEBI:29108"/>
    </cofactor>
    <text evidence="18 21">Binds 2 calcium ions per subunit.</text>
</comment>
<dbReference type="GO" id="GO:0020037">
    <property type="term" value="F:heme binding"/>
    <property type="evidence" value="ECO:0007669"/>
    <property type="project" value="UniProtKB-UniRule"/>
</dbReference>
<evidence type="ECO:0000256" key="18">
    <source>
        <dbReference type="PIRSR" id="PIRSR600823-3"/>
    </source>
</evidence>
<evidence type="ECO:0000256" key="3">
    <source>
        <dbReference type="ARBA" id="ARBA00004613"/>
    </source>
</evidence>
<evidence type="ECO:0000256" key="5">
    <source>
        <dbReference type="ARBA" id="ARBA00022525"/>
    </source>
</evidence>
<sequence length="355" mass="39302">MDLTKKLSLLVFLVCVLISLKNQKAETDSRSVLGDPPARRNLGENESPSAAGDQEVLRYDYYSESCPSAEKIIRLTVRELYEKNISVAPALLRLVFHDCFVMGCDASVLLDSDGEIKTEKDTAPNLSLKGFEHIDIIKSKLEQACSGVVSCADTLVLAARESVVLVGGQFYPLLTGRKDSKNAFPQNALKDIPHPDFDVNNAIEAFALKGFDARETVALLGAHSTGRINCNFIRGRLFNFSGTNLPDPSINTEFVEVLRSHLSTSFENRAMRMDYEGPGKNFGTVYYNSLLQGKGLLTVDQQMTAGTETKPWVEEYASNNLRFRRDFGLAMMKLSNLQVLTAPEGEVRLNCRTVN</sequence>
<dbReference type="FunFam" id="1.10.420.10:FF:000001">
    <property type="entry name" value="Peroxidase"/>
    <property type="match status" value="1"/>
</dbReference>
<feature type="disulfide bond" evidence="20">
    <location>
        <begin position="66"/>
        <end position="145"/>
    </location>
</feature>
<evidence type="ECO:0000256" key="22">
    <source>
        <dbReference type="SAM" id="MobiDB-lite"/>
    </source>
</evidence>
<keyword evidence="11 21" id="KW-0560">Oxidoreductase</keyword>
<dbReference type="EC" id="1.11.1.7" evidence="4 21"/>
<keyword evidence="13 20" id="KW-1015">Disulfide bond</keyword>
<protein>
    <recommendedName>
        <fullName evidence="4 21">Peroxidase</fullName>
        <ecNumber evidence="4 21">1.11.1.7</ecNumber>
    </recommendedName>
</protein>
<dbReference type="AlphaFoldDB" id="A0AAD4ITB3"/>
<comment type="similarity">
    <text evidence="21">Belongs to the peroxidase family. Classical plant (class III) peroxidase subfamily.</text>
</comment>
<feature type="binding site" evidence="18">
    <location>
        <position position="105"/>
    </location>
    <ligand>
        <name>Ca(2+)</name>
        <dbReference type="ChEBI" id="CHEBI:29108"/>
        <label>1</label>
    </ligand>
</feature>
<evidence type="ECO:0000256" key="4">
    <source>
        <dbReference type="ARBA" id="ARBA00012313"/>
    </source>
</evidence>
<dbReference type="FunFam" id="1.10.520.10:FF:000006">
    <property type="entry name" value="Peroxidase"/>
    <property type="match status" value="1"/>
</dbReference>
<comment type="function">
    <text evidence="2">Removal of H(2)O(2), oxidation of toxic reductants, biosynthesis and degradation of lignin, suberization, auxin catabolism, response to environmental stresses such as wounding, pathogen attack and oxidative stress. These functions might be dependent on each isozyme/isoform in each plant tissue.</text>
</comment>
<comment type="catalytic activity">
    <reaction evidence="1 21">
        <text>2 a phenolic donor + H2O2 = 2 a phenolic radical donor + 2 H2O</text>
        <dbReference type="Rhea" id="RHEA:56136"/>
        <dbReference type="ChEBI" id="CHEBI:15377"/>
        <dbReference type="ChEBI" id="CHEBI:16240"/>
        <dbReference type="ChEBI" id="CHEBI:139520"/>
        <dbReference type="ChEBI" id="CHEBI:139521"/>
        <dbReference type="EC" id="1.11.1.7"/>
    </reaction>
</comment>
<evidence type="ECO:0000256" key="20">
    <source>
        <dbReference type="PIRSR" id="PIRSR600823-5"/>
    </source>
</evidence>
<evidence type="ECO:0000256" key="15">
    <source>
        <dbReference type="ARBA" id="ARBA00023324"/>
    </source>
</evidence>
<comment type="cofactor">
    <cofactor evidence="18 21">
        <name>heme b</name>
        <dbReference type="ChEBI" id="CHEBI:60344"/>
    </cofactor>
    <text evidence="18 21">Binds 1 heme b (iron(II)-protoporphyrin IX) group per subunit.</text>
</comment>
<dbReference type="GO" id="GO:0046872">
    <property type="term" value="F:metal ion binding"/>
    <property type="evidence" value="ECO:0007669"/>
    <property type="project" value="UniProtKB-UniRule"/>
</dbReference>
<comment type="caution">
    <text evidence="24">The sequence shown here is derived from an EMBL/GenBank/DDBJ whole genome shotgun (WGS) entry which is preliminary data.</text>
</comment>
<keyword evidence="8 18" id="KW-0479">Metal-binding</keyword>
<evidence type="ECO:0000256" key="9">
    <source>
        <dbReference type="ARBA" id="ARBA00022729"/>
    </source>
</evidence>
<keyword evidence="15 21" id="KW-0376">Hydrogen peroxide</keyword>
<proteinExistence type="inferred from homology"/>
<evidence type="ECO:0000256" key="19">
    <source>
        <dbReference type="PIRSR" id="PIRSR600823-4"/>
    </source>
</evidence>
<evidence type="ECO:0000256" key="21">
    <source>
        <dbReference type="RuleBase" id="RU362060"/>
    </source>
</evidence>
<evidence type="ECO:0000256" key="16">
    <source>
        <dbReference type="PIRSR" id="PIRSR600823-1"/>
    </source>
</evidence>
<dbReference type="InterPro" id="IPR033905">
    <property type="entry name" value="Secretory_peroxidase"/>
</dbReference>
<evidence type="ECO:0000256" key="17">
    <source>
        <dbReference type="PIRSR" id="PIRSR600823-2"/>
    </source>
</evidence>
<keyword evidence="25" id="KW-1185">Reference proteome</keyword>
<dbReference type="InterPro" id="IPR002016">
    <property type="entry name" value="Haem_peroxidase"/>
</dbReference>
<dbReference type="Gene3D" id="1.10.420.10">
    <property type="entry name" value="Peroxidase, domain 2"/>
    <property type="match status" value="1"/>
</dbReference>
<evidence type="ECO:0000256" key="10">
    <source>
        <dbReference type="ARBA" id="ARBA00022837"/>
    </source>
</evidence>
<evidence type="ECO:0000313" key="25">
    <source>
        <dbReference type="Proteomes" id="UP001190926"/>
    </source>
</evidence>
<evidence type="ECO:0000256" key="2">
    <source>
        <dbReference type="ARBA" id="ARBA00002322"/>
    </source>
</evidence>
<accession>A0AAD4ITB3</accession>
<feature type="site" description="Transition state stabilizer" evidence="19">
    <location>
        <position position="93"/>
    </location>
</feature>
<feature type="domain" description="Plant heme peroxidase family profile" evidence="23">
    <location>
        <begin position="56"/>
        <end position="355"/>
    </location>
</feature>
<keyword evidence="12 18" id="KW-0408">Iron</keyword>
<evidence type="ECO:0000256" key="12">
    <source>
        <dbReference type="ARBA" id="ARBA00023004"/>
    </source>
</evidence>
<feature type="binding site" description="axial binding residue" evidence="18">
    <location>
        <position position="223"/>
    </location>
    <ligand>
        <name>heme b</name>
        <dbReference type="ChEBI" id="CHEBI:60344"/>
    </ligand>
    <ligandPart>
        <name>Fe</name>
        <dbReference type="ChEBI" id="CHEBI:18248"/>
    </ligandPart>
</feature>
<keyword evidence="5 21" id="KW-0964">Secreted</keyword>
<keyword evidence="6 21" id="KW-0575">Peroxidase</keyword>
<evidence type="ECO:0000256" key="1">
    <source>
        <dbReference type="ARBA" id="ARBA00000189"/>
    </source>
</evidence>
<evidence type="ECO:0000313" key="24">
    <source>
        <dbReference type="EMBL" id="KAH6820972.1"/>
    </source>
</evidence>
<dbReference type="InterPro" id="IPR019794">
    <property type="entry name" value="Peroxidases_AS"/>
</dbReference>
<evidence type="ECO:0000256" key="14">
    <source>
        <dbReference type="ARBA" id="ARBA00023180"/>
    </source>
</evidence>
<dbReference type="InterPro" id="IPR010255">
    <property type="entry name" value="Haem_peroxidase_sf"/>
</dbReference>
<feature type="binding site" evidence="17">
    <location>
        <position position="193"/>
    </location>
    <ligand>
        <name>substrate</name>
    </ligand>
</feature>
<feature type="chain" id="PRO_5041772552" description="Peroxidase" evidence="21">
    <location>
        <begin position="28"/>
        <end position="355"/>
    </location>
</feature>
<dbReference type="EMBL" id="SDAM02002884">
    <property type="protein sequence ID" value="KAH6820972.1"/>
    <property type="molecule type" value="Genomic_DNA"/>
</dbReference>
<dbReference type="InterPro" id="IPR000823">
    <property type="entry name" value="Peroxidase_pln"/>
</dbReference>
<feature type="binding site" evidence="18">
    <location>
        <position position="103"/>
    </location>
    <ligand>
        <name>Ca(2+)</name>
        <dbReference type="ChEBI" id="CHEBI:29108"/>
        <label>1</label>
    </ligand>
</feature>
<dbReference type="PRINTS" id="PR00461">
    <property type="entry name" value="PLPEROXIDASE"/>
</dbReference>
<keyword evidence="14" id="KW-0325">Glycoprotein</keyword>
<dbReference type="Gene3D" id="1.10.520.10">
    <property type="match status" value="1"/>
</dbReference>
<feature type="signal peptide" evidence="21">
    <location>
        <begin position="1"/>
        <end position="27"/>
    </location>
</feature>
<dbReference type="CDD" id="cd00693">
    <property type="entry name" value="secretory_peroxidase"/>
    <property type="match status" value="1"/>
</dbReference>
<feature type="binding site" evidence="18">
    <location>
        <position position="107"/>
    </location>
    <ligand>
        <name>Ca(2+)</name>
        <dbReference type="ChEBI" id="CHEBI:29108"/>
        <label>1</label>
    </ligand>
</feature>
<evidence type="ECO:0000256" key="8">
    <source>
        <dbReference type="ARBA" id="ARBA00022723"/>
    </source>
</evidence>
<feature type="region of interest" description="Disordered" evidence="22">
    <location>
        <begin position="29"/>
        <end position="50"/>
    </location>
</feature>
<feature type="disulfide bond" evidence="20">
    <location>
        <begin position="151"/>
        <end position="351"/>
    </location>
</feature>
<dbReference type="Pfam" id="PF00141">
    <property type="entry name" value="peroxidase"/>
    <property type="match status" value="1"/>
</dbReference>
<name>A0AAD4ITB3_PERFH</name>
<evidence type="ECO:0000256" key="11">
    <source>
        <dbReference type="ARBA" id="ARBA00023002"/>
    </source>
</evidence>
<feature type="binding site" evidence="18">
    <location>
        <position position="119"/>
    </location>
    <ligand>
        <name>Ca(2+)</name>
        <dbReference type="ChEBI" id="CHEBI:29108"/>
        <label>1</label>
    </ligand>
</feature>
<evidence type="ECO:0000256" key="13">
    <source>
        <dbReference type="ARBA" id="ARBA00023157"/>
    </source>
</evidence>
<feature type="binding site" evidence="18">
    <location>
        <position position="98"/>
    </location>
    <ligand>
        <name>Ca(2+)</name>
        <dbReference type="ChEBI" id="CHEBI:29108"/>
        <label>1</label>
    </ligand>
</feature>
<evidence type="ECO:0000259" key="23">
    <source>
        <dbReference type="PROSITE" id="PS50873"/>
    </source>
</evidence>
<gene>
    <name evidence="24" type="ORF">C2S53_018427</name>
</gene>
<dbReference type="GO" id="GO:0140825">
    <property type="term" value="F:lactoperoxidase activity"/>
    <property type="evidence" value="ECO:0007669"/>
    <property type="project" value="UniProtKB-EC"/>
</dbReference>
<feature type="binding site" evidence="18">
    <location>
        <position position="101"/>
    </location>
    <ligand>
        <name>Ca(2+)</name>
        <dbReference type="ChEBI" id="CHEBI:29108"/>
        <label>1</label>
    </ligand>
</feature>
<dbReference type="Proteomes" id="UP001190926">
    <property type="component" value="Unassembled WGS sequence"/>
</dbReference>
<dbReference type="PROSITE" id="PS00436">
    <property type="entry name" value="PEROXIDASE_2"/>
    <property type="match status" value="1"/>
</dbReference>
<dbReference type="GO" id="GO:0005576">
    <property type="term" value="C:extracellular region"/>
    <property type="evidence" value="ECO:0007669"/>
    <property type="project" value="UniProtKB-SubCell"/>
</dbReference>
<organism evidence="24 25">
    <name type="scientific">Perilla frutescens var. hirtella</name>
    <name type="common">Perilla citriodora</name>
    <name type="synonym">Perilla setoyensis</name>
    <dbReference type="NCBI Taxonomy" id="608512"/>
    <lineage>
        <taxon>Eukaryota</taxon>
        <taxon>Viridiplantae</taxon>
        <taxon>Streptophyta</taxon>
        <taxon>Embryophyta</taxon>
        <taxon>Tracheophyta</taxon>
        <taxon>Spermatophyta</taxon>
        <taxon>Magnoliopsida</taxon>
        <taxon>eudicotyledons</taxon>
        <taxon>Gunneridae</taxon>
        <taxon>Pentapetalae</taxon>
        <taxon>asterids</taxon>
        <taxon>lamiids</taxon>
        <taxon>Lamiales</taxon>
        <taxon>Lamiaceae</taxon>
        <taxon>Nepetoideae</taxon>
        <taxon>Elsholtzieae</taxon>
        <taxon>Perilla</taxon>
    </lineage>
</organism>
<keyword evidence="9 21" id="KW-0732">Signal</keyword>
<evidence type="ECO:0000256" key="7">
    <source>
        <dbReference type="ARBA" id="ARBA00022617"/>
    </source>
</evidence>
<reference evidence="24 25" key="1">
    <citation type="journal article" date="2021" name="Nat. Commun.">
        <title>Incipient diploidization of the medicinal plant Perilla within 10,000 years.</title>
        <authorList>
            <person name="Zhang Y."/>
            <person name="Shen Q."/>
            <person name="Leng L."/>
            <person name="Zhang D."/>
            <person name="Chen S."/>
            <person name="Shi Y."/>
            <person name="Ning Z."/>
            <person name="Chen S."/>
        </authorList>
    </citation>
    <scope>NUCLEOTIDE SEQUENCE [LARGE SCALE GENOMIC DNA]</scope>
    <source>
        <strain evidence="25">cv. PC099</strain>
    </source>
</reference>
<dbReference type="GO" id="GO:0006979">
    <property type="term" value="P:response to oxidative stress"/>
    <property type="evidence" value="ECO:0007669"/>
    <property type="project" value="UniProtKB-UniRule"/>
</dbReference>
<dbReference type="PANTHER" id="PTHR31517:SF80">
    <property type="entry name" value="PEROXIDASE"/>
    <property type="match status" value="1"/>
</dbReference>
<dbReference type="SUPFAM" id="SSF48113">
    <property type="entry name" value="Heme-dependent peroxidases"/>
    <property type="match status" value="1"/>
</dbReference>
<comment type="subcellular location">
    <subcellularLocation>
        <location evidence="3 21">Secreted</location>
    </subcellularLocation>
</comment>
<feature type="binding site" evidence="18">
    <location>
        <position position="274"/>
    </location>
    <ligand>
        <name>Ca(2+)</name>
        <dbReference type="ChEBI" id="CHEBI:29108"/>
        <label>2</label>
    </ligand>
</feature>
<feature type="disulfide bond" evidence="20">
    <location>
        <begin position="99"/>
        <end position="104"/>
    </location>
</feature>